<protein>
    <submittedName>
        <fullName evidence="3">LLM class flavin-dependent oxidoreductase</fullName>
        <ecNumber evidence="3">1.-.-.-</ecNumber>
    </submittedName>
</protein>
<dbReference type="InterPro" id="IPR011251">
    <property type="entry name" value="Luciferase-like_dom"/>
</dbReference>
<reference evidence="3 4" key="1">
    <citation type="submission" date="2023-08" db="EMBL/GenBank/DDBJ databases">
        <title>Pseudoalteromonas haloplanktis LL1 genome.</title>
        <authorList>
            <person name="Wu S."/>
        </authorList>
    </citation>
    <scope>NUCLEOTIDE SEQUENCE [LARGE SCALE GENOMIC DNA]</scope>
    <source>
        <strain evidence="3 4">LL1</strain>
    </source>
</reference>
<dbReference type="RefSeq" id="WP_309038108.1">
    <property type="nucleotide sequence ID" value="NZ_JAVIFY010000001.1"/>
</dbReference>
<accession>A0ABU1B721</accession>
<name>A0ABU1B721_PSEHA</name>
<dbReference type="NCBIfam" id="TIGR03558">
    <property type="entry name" value="oxido_grp_1"/>
    <property type="match status" value="1"/>
</dbReference>
<dbReference type="EMBL" id="JAVIFY010000001">
    <property type="protein sequence ID" value="MDQ9090101.1"/>
    <property type="molecule type" value="Genomic_DNA"/>
</dbReference>
<evidence type="ECO:0000256" key="1">
    <source>
        <dbReference type="ARBA" id="ARBA00007789"/>
    </source>
</evidence>
<dbReference type="Gene3D" id="3.20.20.30">
    <property type="entry name" value="Luciferase-like domain"/>
    <property type="match status" value="1"/>
</dbReference>
<dbReference type="PANTHER" id="PTHR30137:SF6">
    <property type="entry name" value="LUCIFERASE-LIKE MONOOXYGENASE"/>
    <property type="match status" value="1"/>
</dbReference>
<evidence type="ECO:0000313" key="3">
    <source>
        <dbReference type="EMBL" id="MDQ9090101.1"/>
    </source>
</evidence>
<organism evidence="3 4">
    <name type="scientific">Pseudoalteromonas haloplanktis</name>
    <name type="common">Alteromonas haloplanktis</name>
    <dbReference type="NCBI Taxonomy" id="228"/>
    <lineage>
        <taxon>Bacteria</taxon>
        <taxon>Pseudomonadati</taxon>
        <taxon>Pseudomonadota</taxon>
        <taxon>Gammaproteobacteria</taxon>
        <taxon>Alteromonadales</taxon>
        <taxon>Pseudoalteromonadaceae</taxon>
        <taxon>Pseudoalteromonas</taxon>
    </lineage>
</organism>
<proteinExistence type="predicted"/>
<dbReference type="PANTHER" id="PTHR30137">
    <property type="entry name" value="LUCIFERASE-LIKE MONOOXYGENASE"/>
    <property type="match status" value="1"/>
</dbReference>
<dbReference type="EC" id="1.-.-.-" evidence="3"/>
<dbReference type="Pfam" id="PF00296">
    <property type="entry name" value="Bac_luciferase"/>
    <property type="match status" value="1"/>
</dbReference>
<dbReference type="InterPro" id="IPR036661">
    <property type="entry name" value="Luciferase-like_sf"/>
</dbReference>
<keyword evidence="4" id="KW-1185">Reference proteome</keyword>
<gene>
    <name evidence="3" type="ORF">RC083_00700</name>
</gene>
<evidence type="ECO:0000259" key="2">
    <source>
        <dbReference type="Pfam" id="PF00296"/>
    </source>
</evidence>
<keyword evidence="3" id="KW-0560">Oxidoreductase</keyword>
<comment type="similarity">
    <text evidence="1">To bacterial alkanal monooxygenase alpha and beta chains.</text>
</comment>
<dbReference type="Proteomes" id="UP001226574">
    <property type="component" value="Unassembled WGS sequence"/>
</dbReference>
<dbReference type="InterPro" id="IPR019949">
    <property type="entry name" value="CmoO-like"/>
</dbReference>
<dbReference type="GO" id="GO:0016491">
    <property type="term" value="F:oxidoreductase activity"/>
    <property type="evidence" value="ECO:0007669"/>
    <property type="project" value="UniProtKB-KW"/>
</dbReference>
<sequence>MPKLAAIPFSLLELSPMQQGSTVSSTLANSVAYAQRADELGFNRFWMAEHHNMPGIVCAATSVLIGHIAGQTQNIRVGAGGVMLPNHPPLIVAEQFGTLESLYPGRIDLGLGRAPGSDHITSRALRRDERRAENFADEVTELQSLLGPSDGVSPVRAIPGENTNVPIWLLGSSLYSAQLAAKKGLPYAFAGHFAPRFVYDAIALYRREFQPSNVLDKPYVMLGLPVVVADTDEHAAFLSTTSKQRILALLRGDPLWLTPPVKTMDGLWSAQEQAQVESFLGLSVVGGPVTVAHKLKMIAKELGVDEFIFTNDLYESEDRHRALEILSDLKNN</sequence>
<dbReference type="SUPFAM" id="SSF51679">
    <property type="entry name" value="Bacterial luciferase-like"/>
    <property type="match status" value="1"/>
</dbReference>
<evidence type="ECO:0000313" key="4">
    <source>
        <dbReference type="Proteomes" id="UP001226574"/>
    </source>
</evidence>
<dbReference type="InterPro" id="IPR050766">
    <property type="entry name" value="Bact_Lucif_Oxidored"/>
</dbReference>
<comment type="caution">
    <text evidence="3">The sequence shown here is derived from an EMBL/GenBank/DDBJ whole genome shotgun (WGS) entry which is preliminary data.</text>
</comment>
<feature type="domain" description="Luciferase-like" evidence="2">
    <location>
        <begin position="19"/>
        <end position="305"/>
    </location>
</feature>